<dbReference type="Pfam" id="PF02487">
    <property type="entry name" value="CLN3"/>
    <property type="match status" value="1"/>
</dbReference>
<evidence type="ECO:0000313" key="12">
    <source>
        <dbReference type="Proteomes" id="UP000321518"/>
    </source>
</evidence>
<comment type="caution">
    <text evidence="11">The sequence shown here is derived from an EMBL/GenBank/DDBJ whole genome shotgun (WGS) entry which is preliminary data.</text>
</comment>
<dbReference type="SUPFAM" id="SSF103473">
    <property type="entry name" value="MFS general substrate transporter"/>
    <property type="match status" value="1"/>
</dbReference>
<feature type="region of interest" description="Disordered" evidence="9">
    <location>
        <begin position="483"/>
        <end position="514"/>
    </location>
</feature>
<proteinExistence type="inferred from homology"/>
<keyword evidence="8 10" id="KW-0472">Membrane</keyword>
<gene>
    <name evidence="11" type="ORF">Rt10032_c07g3110</name>
</gene>
<dbReference type="InterPro" id="IPR003492">
    <property type="entry name" value="Battenin_disease_Cln3"/>
</dbReference>
<comment type="similarity">
    <text evidence="2">Belongs to the battenin family.</text>
</comment>
<dbReference type="Pfam" id="PF00106">
    <property type="entry name" value="adh_short"/>
    <property type="match status" value="1"/>
</dbReference>
<dbReference type="SUPFAM" id="SSF51735">
    <property type="entry name" value="NAD(P)-binding Rossmann-fold domains"/>
    <property type="match status" value="1"/>
</dbReference>
<keyword evidence="3" id="KW-0813">Transport</keyword>
<organism evidence="11 12">
    <name type="scientific">Rhodotorula toruloides</name>
    <name type="common">Yeast</name>
    <name type="synonym">Rhodosporidium toruloides</name>
    <dbReference type="NCBI Taxonomy" id="5286"/>
    <lineage>
        <taxon>Eukaryota</taxon>
        <taxon>Fungi</taxon>
        <taxon>Dikarya</taxon>
        <taxon>Basidiomycota</taxon>
        <taxon>Pucciniomycotina</taxon>
        <taxon>Microbotryomycetes</taxon>
        <taxon>Sporidiobolales</taxon>
        <taxon>Sporidiobolaceae</taxon>
        <taxon>Rhodotorula</taxon>
    </lineage>
</organism>
<dbReference type="PANTHER" id="PTHR10981">
    <property type="entry name" value="BATTENIN"/>
    <property type="match status" value="1"/>
</dbReference>
<feature type="transmembrane region" description="Helical" evidence="10">
    <location>
        <begin position="420"/>
        <end position="442"/>
    </location>
</feature>
<feature type="compositionally biased region" description="Low complexity" evidence="9">
    <location>
        <begin position="491"/>
        <end position="501"/>
    </location>
</feature>
<feature type="transmembrane region" description="Helical" evidence="10">
    <location>
        <begin position="327"/>
        <end position="347"/>
    </location>
</feature>
<evidence type="ECO:0000313" key="11">
    <source>
        <dbReference type="EMBL" id="GEM09093.1"/>
    </source>
</evidence>
<evidence type="ECO:0000256" key="6">
    <source>
        <dbReference type="ARBA" id="ARBA00022970"/>
    </source>
</evidence>
<dbReference type="Gene3D" id="3.40.50.720">
    <property type="entry name" value="NAD(P)-binding Rossmann-like Domain"/>
    <property type="match status" value="1"/>
</dbReference>
<evidence type="ECO:0000256" key="7">
    <source>
        <dbReference type="ARBA" id="ARBA00022989"/>
    </source>
</evidence>
<evidence type="ECO:0000256" key="3">
    <source>
        <dbReference type="ARBA" id="ARBA00022448"/>
    </source>
</evidence>
<keyword evidence="7 10" id="KW-1133">Transmembrane helix</keyword>
<dbReference type="InterPro" id="IPR036259">
    <property type="entry name" value="MFS_trans_sf"/>
</dbReference>
<reference evidence="11 12" key="1">
    <citation type="submission" date="2019-07" db="EMBL/GenBank/DDBJ databases">
        <title>Rhodotorula toruloides NBRC10032 genome sequencing.</title>
        <authorList>
            <person name="Shida Y."/>
            <person name="Takaku H."/>
            <person name="Ogasawara W."/>
            <person name="Mori K."/>
        </authorList>
    </citation>
    <scope>NUCLEOTIDE SEQUENCE [LARGE SCALE GENOMIC DNA]</scope>
    <source>
        <strain evidence="11 12">NBRC10032</strain>
    </source>
</reference>
<keyword evidence="5" id="KW-0521">NADP</keyword>
<evidence type="ECO:0000256" key="8">
    <source>
        <dbReference type="ARBA" id="ARBA00023136"/>
    </source>
</evidence>
<dbReference type="PRINTS" id="PR01315">
    <property type="entry name" value="BATTENIN"/>
</dbReference>
<dbReference type="GO" id="GO:0012505">
    <property type="term" value="C:endomembrane system"/>
    <property type="evidence" value="ECO:0007669"/>
    <property type="project" value="UniProtKB-SubCell"/>
</dbReference>
<evidence type="ECO:0000256" key="2">
    <source>
        <dbReference type="ARBA" id="ARBA00007467"/>
    </source>
</evidence>
<dbReference type="GO" id="GO:0051453">
    <property type="term" value="P:regulation of intracellular pH"/>
    <property type="evidence" value="ECO:0007669"/>
    <property type="project" value="TreeGrafter"/>
</dbReference>
<dbReference type="InterPro" id="IPR002347">
    <property type="entry name" value="SDR_fam"/>
</dbReference>
<keyword evidence="4 10" id="KW-0812">Transmembrane</keyword>
<name>A0A511KFE5_RHOTO</name>
<dbReference type="GO" id="GO:0016020">
    <property type="term" value="C:membrane"/>
    <property type="evidence" value="ECO:0007669"/>
    <property type="project" value="InterPro"/>
</dbReference>
<dbReference type="EMBL" id="BJWK01000007">
    <property type="protein sequence ID" value="GEM09093.1"/>
    <property type="molecule type" value="Genomic_DNA"/>
</dbReference>
<dbReference type="OrthoDB" id="5965864at2759"/>
<evidence type="ECO:0000256" key="1">
    <source>
        <dbReference type="ARBA" id="ARBA00004127"/>
    </source>
</evidence>
<evidence type="ECO:0000256" key="4">
    <source>
        <dbReference type="ARBA" id="ARBA00022692"/>
    </source>
</evidence>
<protein>
    <submittedName>
        <fullName evidence="11">Battenin cln3 family protein</fullName>
    </submittedName>
</protein>
<dbReference type="GO" id="GO:0006865">
    <property type="term" value="P:amino acid transport"/>
    <property type="evidence" value="ECO:0007669"/>
    <property type="project" value="UniProtKB-KW"/>
</dbReference>
<evidence type="ECO:0000256" key="10">
    <source>
        <dbReference type="SAM" id="Phobius"/>
    </source>
</evidence>
<dbReference type="PANTHER" id="PTHR10981:SF0">
    <property type="entry name" value="BATTENIN"/>
    <property type="match status" value="1"/>
</dbReference>
<feature type="transmembrane region" description="Helical" evidence="10">
    <location>
        <begin position="294"/>
        <end position="315"/>
    </location>
</feature>
<evidence type="ECO:0000256" key="9">
    <source>
        <dbReference type="SAM" id="MobiDB-lite"/>
    </source>
</evidence>
<feature type="transmembrane region" description="Helical" evidence="10">
    <location>
        <begin position="449"/>
        <end position="468"/>
    </location>
</feature>
<evidence type="ECO:0000256" key="5">
    <source>
        <dbReference type="ARBA" id="ARBA00022857"/>
    </source>
</evidence>
<dbReference type="Proteomes" id="UP000321518">
    <property type="component" value="Unassembled WGS sequence"/>
</dbReference>
<comment type="subcellular location">
    <subcellularLocation>
        <location evidence="1">Endomembrane system</location>
        <topology evidence="1">Multi-pass membrane protein</topology>
    </subcellularLocation>
</comment>
<dbReference type="InterPro" id="IPR020904">
    <property type="entry name" value="Sc_DH/Rdtase_CS"/>
</dbReference>
<keyword evidence="6" id="KW-0029">Amino-acid transport</keyword>
<feature type="transmembrane region" description="Helical" evidence="10">
    <location>
        <begin position="353"/>
        <end position="374"/>
    </location>
</feature>
<sequence length="750" mass="80130">MAAVTANKTVLLTGASQGLGLATLEILLKNGLNVVALQRTETKELSDLAAKFPGVLIISKGDVSKDEDNKAAIDMAMQAFGRLDSLILNAGQMGPLGPVSSFTDPAAQQALRSLFDVNFFSLVSIISHALPYLRSRDGKGGLKEDEPAGRIVLVSSGAATGGVTGWAAYNASKAAMNSLGRTLGNEERDVVTIAVRPGTPDTVMQSKIRELGKTTMSRSDHDRFIQLHARGELLPPHQPGGVLAGLALQAPKDLSGADQAGAERMQYPPMRSQISSAQSSPAGVDRGTRNRLCWANFLFGTLNNIIYVVILSAALDLVDKASTPKGIILLVNITPALLVKIGWPYFVPGPPRYGKRIAWCSGISFAGIIIVATSSTLLPRLFGIALASFSSGLGEMTFLQKATLYGSLSIPGGEDHGGTAVGWFSSGTGAAGIGGAGLWWVVRGLGVRTGLLICSVLPLAMSATYFLLLPPLTAFRSHSPFSVAPSSQSYSPLPADSSPDSDSGEDEELDEQHLEETVEKRLPALTTGEKIELAKPLVRRYMAPLFLVYLAEYTINSGVAPTLLYKVPTKEDAPVLALVVKSLRDYYPLWQLLYQTFVFISRSSISILHIPPLPLRLLPLPTALQLVILFMTTLEASTSFLVALLGEHGATWVVAGLICCEGLCGGAAYVNAFHRLATEEGQEEGENEEEEGFLDKDRLRMEQEKEFRISAVGFADTGGILAASLVASFVEPRLCTSQVARGRLYCRQLD</sequence>
<dbReference type="AlphaFoldDB" id="A0A511KFE5"/>
<dbReference type="InterPro" id="IPR036291">
    <property type="entry name" value="NAD(P)-bd_dom_sf"/>
</dbReference>
<dbReference type="GO" id="GO:0005773">
    <property type="term" value="C:vacuole"/>
    <property type="evidence" value="ECO:0007669"/>
    <property type="project" value="TreeGrafter"/>
</dbReference>
<accession>A0A511KFE5</accession>
<dbReference type="PROSITE" id="PS00061">
    <property type="entry name" value="ADH_SHORT"/>
    <property type="match status" value="1"/>
</dbReference>